<proteinExistence type="predicted"/>
<accession>A0ABY0VXX0</accession>
<evidence type="ECO:0000313" key="1">
    <source>
        <dbReference type="EMBL" id="SDU62566.1"/>
    </source>
</evidence>
<dbReference type="EMBL" id="LT629795">
    <property type="protein sequence ID" value="SDU62566.1"/>
    <property type="molecule type" value="Genomic_DNA"/>
</dbReference>
<organism evidence="1 2">
    <name type="scientific">Pseudomonas psychrophila</name>
    <dbReference type="NCBI Taxonomy" id="122355"/>
    <lineage>
        <taxon>Bacteria</taxon>
        <taxon>Pseudomonadati</taxon>
        <taxon>Pseudomonadota</taxon>
        <taxon>Gammaproteobacteria</taxon>
        <taxon>Pseudomonadales</taxon>
        <taxon>Pseudomonadaceae</taxon>
        <taxon>Pseudomonas</taxon>
    </lineage>
</organism>
<name>A0ABY0VXX0_9PSED</name>
<dbReference type="RefSeq" id="WP_231984099.1">
    <property type="nucleotide sequence ID" value="NZ_CP049044.1"/>
</dbReference>
<sequence>MTFPTATVFAFIPQQPQAPDYPPLDEKLDSQSVSIFQAIGSAYSILDRMIARDSGCANAAAEFFVITLMKDGWSWETSYRLVMETD</sequence>
<gene>
    <name evidence="1" type="ORF">SAMN04490201_3242</name>
</gene>
<evidence type="ECO:0000313" key="2">
    <source>
        <dbReference type="Proteomes" id="UP000182058"/>
    </source>
</evidence>
<reference evidence="1 2" key="1">
    <citation type="submission" date="2016-10" db="EMBL/GenBank/DDBJ databases">
        <authorList>
            <person name="Varghese N."/>
            <person name="Submissions S."/>
        </authorList>
    </citation>
    <scope>NUCLEOTIDE SEQUENCE [LARGE SCALE GENOMIC DNA]</scope>
    <source>
        <strain evidence="1 2">BS3667</strain>
    </source>
</reference>
<dbReference type="Proteomes" id="UP000182058">
    <property type="component" value="Chromosome I"/>
</dbReference>
<evidence type="ECO:0008006" key="3">
    <source>
        <dbReference type="Google" id="ProtNLM"/>
    </source>
</evidence>
<dbReference type="GeneID" id="96620826"/>
<keyword evidence="2" id="KW-1185">Reference proteome</keyword>
<protein>
    <recommendedName>
        <fullName evidence="3">DUF3077 domain-containing protein</fullName>
    </recommendedName>
</protein>